<name>A0ACB6ZH58_THEGA</name>
<proteinExistence type="predicted"/>
<reference evidence="1" key="1">
    <citation type="submission" date="2019-10" db="EMBL/GenBank/DDBJ databases">
        <authorList>
            <consortium name="DOE Joint Genome Institute"/>
            <person name="Kuo A."/>
            <person name="Miyauchi S."/>
            <person name="Kiss E."/>
            <person name="Drula E."/>
            <person name="Kohler A."/>
            <person name="Sanchez-Garcia M."/>
            <person name="Andreopoulos B."/>
            <person name="Barry K.W."/>
            <person name="Bonito G."/>
            <person name="Buee M."/>
            <person name="Carver A."/>
            <person name="Chen C."/>
            <person name="Cichocki N."/>
            <person name="Clum A."/>
            <person name="Culley D."/>
            <person name="Crous P.W."/>
            <person name="Fauchery L."/>
            <person name="Girlanda M."/>
            <person name="Hayes R."/>
            <person name="Keri Z."/>
            <person name="Labutti K."/>
            <person name="Lipzen A."/>
            <person name="Lombard V."/>
            <person name="Magnuson J."/>
            <person name="Maillard F."/>
            <person name="Morin E."/>
            <person name="Murat C."/>
            <person name="Nolan M."/>
            <person name="Ohm R."/>
            <person name="Pangilinan J."/>
            <person name="Pereira M."/>
            <person name="Perotto S."/>
            <person name="Peter M."/>
            <person name="Riley R."/>
            <person name="Sitrit Y."/>
            <person name="Stielow B."/>
            <person name="Szollosi G."/>
            <person name="Zifcakova L."/>
            <person name="Stursova M."/>
            <person name="Spatafora J.W."/>
            <person name="Tedersoo L."/>
            <person name="Vaario L.-M."/>
            <person name="Yamada A."/>
            <person name="Yan M."/>
            <person name="Wang P."/>
            <person name="Xu J."/>
            <person name="Bruns T."/>
            <person name="Baldrian P."/>
            <person name="Vilgalys R."/>
            <person name="Henrissat B."/>
            <person name="Grigoriev I.V."/>
            <person name="Hibbett D."/>
            <person name="Nagy L.G."/>
            <person name="Martin F.M."/>
        </authorList>
    </citation>
    <scope>NUCLEOTIDE SEQUENCE</scope>
    <source>
        <strain evidence="1">P2</strain>
    </source>
</reference>
<dbReference type="Proteomes" id="UP000886501">
    <property type="component" value="Unassembled WGS sequence"/>
</dbReference>
<keyword evidence="2" id="KW-1185">Reference proteome</keyword>
<reference evidence="1" key="2">
    <citation type="journal article" date="2020" name="Nat. Commun.">
        <title>Large-scale genome sequencing of mycorrhizal fungi provides insights into the early evolution of symbiotic traits.</title>
        <authorList>
            <person name="Miyauchi S."/>
            <person name="Kiss E."/>
            <person name="Kuo A."/>
            <person name="Drula E."/>
            <person name="Kohler A."/>
            <person name="Sanchez-Garcia M."/>
            <person name="Morin E."/>
            <person name="Andreopoulos B."/>
            <person name="Barry K.W."/>
            <person name="Bonito G."/>
            <person name="Buee M."/>
            <person name="Carver A."/>
            <person name="Chen C."/>
            <person name="Cichocki N."/>
            <person name="Clum A."/>
            <person name="Culley D."/>
            <person name="Crous P.W."/>
            <person name="Fauchery L."/>
            <person name="Girlanda M."/>
            <person name="Hayes R.D."/>
            <person name="Keri Z."/>
            <person name="LaButti K."/>
            <person name="Lipzen A."/>
            <person name="Lombard V."/>
            <person name="Magnuson J."/>
            <person name="Maillard F."/>
            <person name="Murat C."/>
            <person name="Nolan M."/>
            <person name="Ohm R.A."/>
            <person name="Pangilinan J."/>
            <person name="Pereira M.F."/>
            <person name="Perotto S."/>
            <person name="Peter M."/>
            <person name="Pfister S."/>
            <person name="Riley R."/>
            <person name="Sitrit Y."/>
            <person name="Stielow J.B."/>
            <person name="Szollosi G."/>
            <person name="Zifcakova L."/>
            <person name="Stursova M."/>
            <person name="Spatafora J.W."/>
            <person name="Tedersoo L."/>
            <person name="Vaario L.M."/>
            <person name="Yamada A."/>
            <person name="Yan M."/>
            <person name="Wang P."/>
            <person name="Xu J."/>
            <person name="Bruns T."/>
            <person name="Baldrian P."/>
            <person name="Vilgalys R."/>
            <person name="Dunand C."/>
            <person name="Henrissat B."/>
            <person name="Grigoriev I.V."/>
            <person name="Hibbett D."/>
            <person name="Nagy L.G."/>
            <person name="Martin F.M."/>
        </authorList>
    </citation>
    <scope>NUCLEOTIDE SEQUENCE</scope>
    <source>
        <strain evidence="1">P2</strain>
    </source>
</reference>
<organism evidence="1 2">
    <name type="scientific">Thelephora ganbajun</name>
    <name type="common">Ganba fungus</name>
    <dbReference type="NCBI Taxonomy" id="370292"/>
    <lineage>
        <taxon>Eukaryota</taxon>
        <taxon>Fungi</taxon>
        <taxon>Dikarya</taxon>
        <taxon>Basidiomycota</taxon>
        <taxon>Agaricomycotina</taxon>
        <taxon>Agaricomycetes</taxon>
        <taxon>Thelephorales</taxon>
        <taxon>Thelephoraceae</taxon>
        <taxon>Thelephora</taxon>
    </lineage>
</organism>
<gene>
    <name evidence="1" type="ORF">BDM02DRAFT_3128872</name>
</gene>
<sequence length="304" mass="34885">MRTLLNRFFGMPKDEGAPMGKERIGKEPAAHKNLRFHKHRNMFELDALEHCYPMSFVSNNDGISARLQLLSNDTLLSSVCKFRASVPSVNWLQVPIEQLKSCLSKVDLSVIKAYCDLYLSPQSPPKSKIAKYGVIAKCFRFRSVFLFGLTDVEFFKNYFAFLPYNMPTPEVSRRQLVEDILKEEFGYEISEQLLLPSSSERKNEKKKQTCCENHMSSIVNTRETWDAYICSWPQPIPRDIVFECINAYYEATQLKIPPTCCVCARQQPDIEIHHVSLSAGDWLPNYFSILSVDVCGLALKWTNA</sequence>
<dbReference type="EMBL" id="MU118009">
    <property type="protein sequence ID" value="KAF9648668.1"/>
    <property type="molecule type" value="Genomic_DNA"/>
</dbReference>
<accession>A0ACB6ZH58</accession>
<evidence type="ECO:0000313" key="1">
    <source>
        <dbReference type="EMBL" id="KAF9648668.1"/>
    </source>
</evidence>
<comment type="caution">
    <text evidence="1">The sequence shown here is derived from an EMBL/GenBank/DDBJ whole genome shotgun (WGS) entry which is preliminary data.</text>
</comment>
<protein>
    <submittedName>
        <fullName evidence="1">Uncharacterized protein</fullName>
    </submittedName>
</protein>
<evidence type="ECO:0000313" key="2">
    <source>
        <dbReference type="Proteomes" id="UP000886501"/>
    </source>
</evidence>